<proteinExistence type="predicted"/>
<evidence type="ECO:0000313" key="2">
    <source>
        <dbReference type="Proteomes" id="UP000194139"/>
    </source>
</evidence>
<name>A0A1W6Z3L2_9BORD</name>
<dbReference type="Proteomes" id="UP000194139">
    <property type="component" value="Chromosome"/>
</dbReference>
<organism evidence="1 2">
    <name type="scientific">Bordetella genomosp. 9</name>
    <dbReference type="NCBI Taxonomy" id="1416803"/>
    <lineage>
        <taxon>Bacteria</taxon>
        <taxon>Pseudomonadati</taxon>
        <taxon>Pseudomonadota</taxon>
        <taxon>Betaproteobacteria</taxon>
        <taxon>Burkholderiales</taxon>
        <taxon>Alcaligenaceae</taxon>
        <taxon>Bordetella</taxon>
    </lineage>
</organism>
<sequence length="659" mass="72355">MIRHRDTGMDPNWTAALAVWREHSPSAGNEPSVIAAIEARRDNAVADGRHANLLTVSTLYALGTAPAPYVDVKIDVLDQNNERASDVGIFYDAWFSKPVSNLRIQTDSNGSATLFLNCNAQGARRYRFTATPVWPSAETISQLIHFSRPVTFVLPRGTLSLNPTNGNRNIACMDSLTTPLQVRVALQDIPVVGDAFVGSLIDVYESPAGEVLFDIPISDEKGELVVKIFPYDYGRCTLVLKDLVTGNEGRLPLVATVFKSIVITSDPEIVTAPCPDGVKLSVSMTLWGEETQQPDSITLQWRGADPASQKYFAGSEPIVTSHYDPTTFQYTTTPVTKTDLQTYELGNIFVALDVYGIIGTGIPFTIYHRVPFLPAIKGLEPPVADFTAHITDAALAGCAELPGVPFDIPIVDDPLLDDTALILLYGRTSPGPLDHETDQPIAAKLIERHLVGKTVMMFAPLINPIFQKNGSVDLYYVIDSGNQAYSQPLRLDVDRDSLKTTPLQVSDYLTLPTAIPGRYFLEDYTNSRVLAVRVDFLGRIKPEKGDAITVRLDLTGETEANLNVYVPLALARYTITEQDLAYGNQNVVIVFDRREGDRAGFLPQALANIDWSEGKLYYVYEPVAGSPIQSRARNIEVDTVSPHTGISMAKQRRRGRGRA</sequence>
<protein>
    <submittedName>
        <fullName evidence="1">Uncharacterized protein</fullName>
    </submittedName>
</protein>
<evidence type="ECO:0000313" key="1">
    <source>
        <dbReference type="EMBL" id="ARP87938.1"/>
    </source>
</evidence>
<reference evidence="1 2" key="1">
    <citation type="submission" date="2017-05" db="EMBL/GenBank/DDBJ databases">
        <title>Complete and WGS of Bordetella genogroups.</title>
        <authorList>
            <person name="Spilker T."/>
            <person name="LiPuma J."/>
        </authorList>
    </citation>
    <scope>NUCLEOTIDE SEQUENCE [LARGE SCALE GENOMIC DNA]</scope>
    <source>
        <strain evidence="1 2">AU17164</strain>
    </source>
</reference>
<keyword evidence="2" id="KW-1185">Reference proteome</keyword>
<dbReference type="AlphaFoldDB" id="A0A1W6Z3L2"/>
<gene>
    <name evidence="1" type="ORF">CAL13_18255</name>
</gene>
<accession>A0A1W6Z3L2</accession>
<dbReference type="EMBL" id="CP021109">
    <property type="protein sequence ID" value="ARP87938.1"/>
    <property type="molecule type" value="Genomic_DNA"/>
</dbReference>